<dbReference type="Proteomes" id="UP000325315">
    <property type="component" value="Unassembled WGS sequence"/>
</dbReference>
<dbReference type="PANTHER" id="PTHR43939:SF68">
    <property type="entry name" value="CENTROSOMAL PROTEIN OF 290 KDA-LIKE"/>
    <property type="match status" value="1"/>
</dbReference>
<dbReference type="EMBL" id="SMMG02000007">
    <property type="protein sequence ID" value="KAA3465690.1"/>
    <property type="molecule type" value="Genomic_DNA"/>
</dbReference>
<dbReference type="OrthoDB" id="1745610at2759"/>
<feature type="coiled-coil region" evidence="1">
    <location>
        <begin position="383"/>
        <end position="417"/>
    </location>
</feature>
<sequence length="445" mass="50330">MFRLLVEGSGKVMGDQEVIEETSSNLPVLIDRYLEKLKEQTSPSVETPFVDAELFEKYQKDLELMLCKEILEEDMLVWSQLNDLSNQFRVTSQELFSLKEEKDVLQKDLERSEEKAGLVREKLTMAVKKGKGLVQDRDNVKILLEERKSEIEKLRLEIQQEESRVAECRDQISTLSADLERVPKLESNLVAMKEERDQLEKFLTESNSILQRVVESIDRIVIPVDSKFLEPVEKLDLLARYIDDCQTANTQAEQELMEVKEESSNLAGKLAQAQETMKLLEDALAVKIEEARLLEETCDARKSLEEALSQAENRTSVLITDKEDVQGNKAASEMELEKMREEIAIQTSRLAKAYNTITTLENALSLAEKPVASLTEQYNNAQLKDAGITIKSLDNALAKAENDFSALLDEKRTADQEVSTLNSKLNVCMEELAGSSGNLAADQWS</sequence>
<feature type="coiled-coil region" evidence="1">
    <location>
        <begin position="242"/>
        <end position="356"/>
    </location>
</feature>
<evidence type="ECO:0000313" key="2">
    <source>
        <dbReference type="EMBL" id="KAA3465690.1"/>
    </source>
</evidence>
<accession>A0A5B6V925</accession>
<evidence type="ECO:0000313" key="3">
    <source>
        <dbReference type="Proteomes" id="UP000325315"/>
    </source>
</evidence>
<dbReference type="AlphaFoldDB" id="A0A5B6V925"/>
<feature type="coiled-coil region" evidence="1">
    <location>
        <begin position="95"/>
        <end position="178"/>
    </location>
</feature>
<comment type="caution">
    <text evidence="2">The sequence shown here is derived from an EMBL/GenBank/DDBJ whole genome shotgun (WGS) entry which is preliminary data.</text>
</comment>
<organism evidence="2 3">
    <name type="scientific">Gossypium australe</name>
    <dbReference type="NCBI Taxonomy" id="47621"/>
    <lineage>
        <taxon>Eukaryota</taxon>
        <taxon>Viridiplantae</taxon>
        <taxon>Streptophyta</taxon>
        <taxon>Embryophyta</taxon>
        <taxon>Tracheophyta</taxon>
        <taxon>Spermatophyta</taxon>
        <taxon>Magnoliopsida</taxon>
        <taxon>eudicotyledons</taxon>
        <taxon>Gunneridae</taxon>
        <taxon>Pentapetalae</taxon>
        <taxon>rosids</taxon>
        <taxon>malvids</taxon>
        <taxon>Malvales</taxon>
        <taxon>Malvaceae</taxon>
        <taxon>Malvoideae</taxon>
        <taxon>Gossypium</taxon>
    </lineage>
</organism>
<dbReference type="PANTHER" id="PTHR43939">
    <property type="entry name" value="COILED-COIL DOMAIN-CONTAINING PROTEIN 158"/>
    <property type="match status" value="1"/>
</dbReference>
<reference evidence="3" key="1">
    <citation type="journal article" date="2019" name="Plant Biotechnol. J.">
        <title>Genome sequencing of the Australian wild diploid species Gossypium australe highlights disease resistance and delayed gland morphogenesis.</title>
        <authorList>
            <person name="Cai Y."/>
            <person name="Cai X."/>
            <person name="Wang Q."/>
            <person name="Wang P."/>
            <person name="Zhang Y."/>
            <person name="Cai C."/>
            <person name="Xu Y."/>
            <person name="Wang K."/>
            <person name="Zhou Z."/>
            <person name="Wang C."/>
            <person name="Geng S."/>
            <person name="Li B."/>
            <person name="Dong Q."/>
            <person name="Hou Y."/>
            <person name="Wang H."/>
            <person name="Ai P."/>
            <person name="Liu Z."/>
            <person name="Yi F."/>
            <person name="Sun M."/>
            <person name="An G."/>
            <person name="Cheng J."/>
            <person name="Zhang Y."/>
            <person name="Shi Q."/>
            <person name="Xie Y."/>
            <person name="Shi X."/>
            <person name="Chang Y."/>
            <person name="Huang F."/>
            <person name="Chen Y."/>
            <person name="Hong S."/>
            <person name="Mi L."/>
            <person name="Sun Q."/>
            <person name="Zhang L."/>
            <person name="Zhou B."/>
            <person name="Peng R."/>
            <person name="Zhang X."/>
            <person name="Liu F."/>
        </authorList>
    </citation>
    <scope>NUCLEOTIDE SEQUENCE [LARGE SCALE GENOMIC DNA]</scope>
    <source>
        <strain evidence="3">cv. PA1801</strain>
    </source>
</reference>
<name>A0A5B6V925_9ROSI</name>
<evidence type="ECO:0000256" key="1">
    <source>
        <dbReference type="SAM" id="Coils"/>
    </source>
</evidence>
<gene>
    <name evidence="2" type="ORF">EPI10_000833</name>
</gene>
<keyword evidence="1" id="KW-0175">Coiled coil</keyword>
<proteinExistence type="predicted"/>
<protein>
    <submittedName>
        <fullName evidence="2">Centrosomal protein of 135 kDa-like protein isoform X3</fullName>
    </submittedName>
</protein>
<keyword evidence="3" id="KW-1185">Reference proteome</keyword>